<reference evidence="1" key="1">
    <citation type="submission" date="2023-08" db="EMBL/GenBank/DDBJ databases">
        <title>A de novo genome assembly of Solanum verrucosum Schlechtendal, a Mexican diploid species geographically isolated from the other diploid A-genome species in potato relatives.</title>
        <authorList>
            <person name="Hosaka K."/>
        </authorList>
    </citation>
    <scope>NUCLEOTIDE SEQUENCE</scope>
    <source>
        <tissue evidence="1">Young leaves</tissue>
    </source>
</reference>
<keyword evidence="2" id="KW-1185">Reference proteome</keyword>
<gene>
    <name evidence="1" type="ORF">MTR67_008051</name>
</gene>
<dbReference type="EMBL" id="CP133613">
    <property type="protein sequence ID" value="WMV14666.1"/>
    <property type="molecule type" value="Genomic_DNA"/>
</dbReference>
<evidence type="ECO:0000313" key="2">
    <source>
        <dbReference type="Proteomes" id="UP001234989"/>
    </source>
</evidence>
<organism evidence="1 2">
    <name type="scientific">Solanum verrucosum</name>
    <dbReference type="NCBI Taxonomy" id="315347"/>
    <lineage>
        <taxon>Eukaryota</taxon>
        <taxon>Viridiplantae</taxon>
        <taxon>Streptophyta</taxon>
        <taxon>Embryophyta</taxon>
        <taxon>Tracheophyta</taxon>
        <taxon>Spermatophyta</taxon>
        <taxon>Magnoliopsida</taxon>
        <taxon>eudicotyledons</taxon>
        <taxon>Gunneridae</taxon>
        <taxon>Pentapetalae</taxon>
        <taxon>asterids</taxon>
        <taxon>lamiids</taxon>
        <taxon>Solanales</taxon>
        <taxon>Solanaceae</taxon>
        <taxon>Solanoideae</taxon>
        <taxon>Solaneae</taxon>
        <taxon>Solanum</taxon>
    </lineage>
</organism>
<name>A0AAF0Q686_SOLVR</name>
<sequence length="128" mass="15037">MTTLFNLSIYKTTFLRENKTELPQSQTKSTLAFVVSHAAIPPEVYWKIKLPNTEMPKVIKDVLPHTDLNTNSNQKVYRGNFDYGVWPWHHAGTEEEISELKNDDNHFLYKPYFFENDLKKGNIINFPF</sequence>
<proteinExistence type="predicted"/>
<dbReference type="AlphaFoldDB" id="A0AAF0Q686"/>
<protein>
    <submittedName>
        <fullName evidence="1">Uncharacterized protein</fullName>
    </submittedName>
</protein>
<evidence type="ECO:0000313" key="1">
    <source>
        <dbReference type="EMBL" id="WMV14666.1"/>
    </source>
</evidence>
<dbReference type="Proteomes" id="UP001234989">
    <property type="component" value="Chromosome 2"/>
</dbReference>
<accession>A0AAF0Q686</accession>